<accession>A0A4Q9H6X5</accession>
<keyword evidence="3" id="KW-0808">Transferase</keyword>
<protein>
    <submittedName>
        <fullName evidence="3">Sensor histidine kinase</fullName>
    </submittedName>
</protein>
<dbReference type="EMBL" id="SIXF01000040">
    <property type="protein sequence ID" value="TBO39541.1"/>
    <property type="molecule type" value="Genomic_DNA"/>
</dbReference>
<feature type="domain" description="Signal transduction histidine kinase internal region" evidence="2">
    <location>
        <begin position="333"/>
        <end position="410"/>
    </location>
</feature>
<evidence type="ECO:0000313" key="3">
    <source>
        <dbReference type="EMBL" id="TBO39541.1"/>
    </source>
</evidence>
<feature type="transmembrane region" description="Helical" evidence="1">
    <location>
        <begin position="223"/>
        <end position="246"/>
    </location>
</feature>
<dbReference type="InterPro" id="IPR036890">
    <property type="entry name" value="HATPase_C_sf"/>
</dbReference>
<dbReference type="PANTHER" id="PTHR34220:SF7">
    <property type="entry name" value="SENSOR HISTIDINE KINASE YPDA"/>
    <property type="match status" value="1"/>
</dbReference>
<dbReference type="Proteomes" id="UP000291819">
    <property type="component" value="Unassembled WGS sequence"/>
</dbReference>
<organism evidence="3 4">
    <name type="scientific">Pedobacter kyonggii</name>
    <dbReference type="NCBI Taxonomy" id="1926871"/>
    <lineage>
        <taxon>Bacteria</taxon>
        <taxon>Pseudomonadati</taxon>
        <taxon>Bacteroidota</taxon>
        <taxon>Sphingobacteriia</taxon>
        <taxon>Sphingobacteriales</taxon>
        <taxon>Sphingobacteriaceae</taxon>
        <taxon>Pedobacter</taxon>
    </lineage>
</organism>
<dbReference type="GO" id="GO:0016020">
    <property type="term" value="C:membrane"/>
    <property type="evidence" value="ECO:0007669"/>
    <property type="project" value="InterPro"/>
</dbReference>
<feature type="transmembrane region" description="Helical" evidence="1">
    <location>
        <begin position="35"/>
        <end position="56"/>
    </location>
</feature>
<dbReference type="InterPro" id="IPR010559">
    <property type="entry name" value="Sig_transdc_His_kin_internal"/>
</dbReference>
<dbReference type="RefSeq" id="WP_131032373.1">
    <property type="nucleotide sequence ID" value="NZ_SIXF01000040.1"/>
</dbReference>
<feature type="transmembrane region" description="Helical" evidence="1">
    <location>
        <begin position="76"/>
        <end position="98"/>
    </location>
</feature>
<feature type="transmembrane region" description="Helical" evidence="1">
    <location>
        <begin position="287"/>
        <end position="311"/>
    </location>
</feature>
<feature type="transmembrane region" description="Helical" evidence="1">
    <location>
        <begin position="149"/>
        <end position="172"/>
    </location>
</feature>
<keyword evidence="1" id="KW-0472">Membrane</keyword>
<keyword evidence="1" id="KW-0812">Transmembrane</keyword>
<dbReference type="OrthoDB" id="9792992at2"/>
<evidence type="ECO:0000256" key="1">
    <source>
        <dbReference type="SAM" id="Phobius"/>
    </source>
</evidence>
<dbReference type="PANTHER" id="PTHR34220">
    <property type="entry name" value="SENSOR HISTIDINE KINASE YPDA"/>
    <property type="match status" value="1"/>
</dbReference>
<dbReference type="Gene3D" id="3.30.565.10">
    <property type="entry name" value="Histidine kinase-like ATPase, C-terminal domain"/>
    <property type="match status" value="1"/>
</dbReference>
<name>A0A4Q9H6X5_9SPHI</name>
<gene>
    <name evidence="3" type="ORF">EYS08_23430</name>
</gene>
<dbReference type="AlphaFoldDB" id="A0A4Q9H6X5"/>
<keyword evidence="4" id="KW-1185">Reference proteome</keyword>
<comment type="caution">
    <text evidence="3">The sequence shown here is derived from an EMBL/GenBank/DDBJ whole genome shotgun (WGS) entry which is preliminary data.</text>
</comment>
<dbReference type="Pfam" id="PF06580">
    <property type="entry name" value="His_kinase"/>
    <property type="match status" value="1"/>
</dbReference>
<dbReference type="SUPFAM" id="SSF55874">
    <property type="entry name" value="ATPase domain of HSP90 chaperone/DNA topoisomerase II/histidine kinase"/>
    <property type="match status" value="1"/>
</dbReference>
<proteinExistence type="predicted"/>
<dbReference type="InterPro" id="IPR050640">
    <property type="entry name" value="Bact_2-comp_sensor_kinase"/>
</dbReference>
<feature type="transmembrane region" description="Helical" evidence="1">
    <location>
        <begin position="193"/>
        <end position="217"/>
    </location>
</feature>
<sequence>MPILFVKLWYKLKQMVILSGNPSTIKTKNINQLEFWISTTLYILALISICSSTIYSRGNSYRFEEGQIDYSVMSNYFVPELFKISILYISFLLFNFCFMPQLANKKNVTLNLILSILVTSFSVVAWMVFNTYSQAYRLLEYDNIDNAYGIFFGEAFTYIFFLYLIFNAYAYFNERGLEMLNRIQFLKSFNKNIISELFTATRIWLITLMIFAAIFSVRIDYEILIVWLIVPPVNIFFAFCAIYYIIPNLRKNFKGFGRYFWGNVGLTIIISLLLLMVLIPFMRNGEVVPITLILNAICLICVTTPSAWYIYKHKFEKLSEIQMLKTELGKSDANLNFLKSQINPHFLFNALNTLFGTALQENAERTGEGIQKLGDMMRFMLHENTQDKISLTREVEYLNNYIDLQKLRTSRSADIRIDTHIEEQLNNLQITPMLLIPFIENAFKHGISLQQPSYIKITLQTKEKTLYFDVSNSIYIKADNDPEKLKSGIGLENVKQRLSLLYYGKHELIIRESANEFFVHLTLQLD</sequence>
<keyword evidence="1" id="KW-1133">Transmembrane helix</keyword>
<keyword evidence="3" id="KW-0418">Kinase</keyword>
<reference evidence="3 4" key="1">
    <citation type="submission" date="2019-02" db="EMBL/GenBank/DDBJ databases">
        <title>Pedobacter kyonggii whole genome sequence analysis.</title>
        <authorList>
            <person name="Dahal R.H."/>
        </authorList>
    </citation>
    <scope>NUCLEOTIDE SEQUENCE [LARGE SCALE GENOMIC DNA]</scope>
    <source>
        <strain evidence="3 4">K-4-11-1</strain>
    </source>
</reference>
<dbReference type="GO" id="GO:0000155">
    <property type="term" value="F:phosphorelay sensor kinase activity"/>
    <property type="evidence" value="ECO:0007669"/>
    <property type="project" value="InterPro"/>
</dbReference>
<feature type="transmembrane region" description="Helical" evidence="1">
    <location>
        <begin position="258"/>
        <end position="281"/>
    </location>
</feature>
<evidence type="ECO:0000313" key="4">
    <source>
        <dbReference type="Proteomes" id="UP000291819"/>
    </source>
</evidence>
<evidence type="ECO:0000259" key="2">
    <source>
        <dbReference type="Pfam" id="PF06580"/>
    </source>
</evidence>
<feature type="transmembrane region" description="Helical" evidence="1">
    <location>
        <begin position="110"/>
        <end position="129"/>
    </location>
</feature>